<protein>
    <submittedName>
        <fullName evidence="4">4-hydroxybenzoate 3-monooxygenase</fullName>
    </submittedName>
</protein>
<dbReference type="SUPFAM" id="SSF51905">
    <property type="entry name" value="FAD/NAD(P)-binding domain"/>
    <property type="match status" value="1"/>
</dbReference>
<dbReference type="Proteomes" id="UP000321328">
    <property type="component" value="Unassembled WGS sequence"/>
</dbReference>
<keyword evidence="1" id="KW-0560">Oxidoreductase</keyword>
<sequence length="401" mass="43815">MRKPGGMRTQVGIVGAGPAGLLLSHLLARRGVDSVVLEARSRGYVEQRVRAGVLEHPTAQLLREVGVGERMDAQGLRHEGISLRFGDEDHRIDFVDLVGTGIVVYGQQEVVKDLIAARLRDSGVIEFEVADVALHGIETTSPLISYTDATGVARDLHCDVIAGCDGYHGVSRQAYRPQVFERSYPFGWLGVLAKAAPTHDELIYSAADRGFALYSMRSPEVTRLYLQVPPDEDASAWSDAAIWDELAARLAADGFTLNEGPFLERPSVTGMRSMVVEPMRHGRLFLAGDAAHIVPPTGAKGMNLAVADVRVLADALDGFFARGFETGLDEYSATCLRRVWRAEHFSWWMTSMLHRFDPGTESGDAFGRRLQLSQLRYTVSSRAAATSLAENYVGLPFGAKV</sequence>
<dbReference type="SUPFAM" id="SSF54373">
    <property type="entry name" value="FAD-linked reductases, C-terminal domain"/>
    <property type="match status" value="1"/>
</dbReference>
<gene>
    <name evidence="4" type="primary">pobA</name>
    <name evidence="4" type="ORF">PA7_25680</name>
</gene>
<evidence type="ECO:0000313" key="5">
    <source>
        <dbReference type="Proteomes" id="UP000321328"/>
    </source>
</evidence>
<keyword evidence="4" id="KW-0503">Monooxygenase</keyword>
<dbReference type="Pfam" id="PF01494">
    <property type="entry name" value="FAD_binding_3"/>
    <property type="match status" value="1"/>
</dbReference>
<dbReference type="AlphaFoldDB" id="A0A511D1S2"/>
<evidence type="ECO:0000313" key="4">
    <source>
        <dbReference type="EMBL" id="GEL18731.1"/>
    </source>
</evidence>
<evidence type="ECO:0000256" key="1">
    <source>
        <dbReference type="ARBA" id="ARBA00023002"/>
    </source>
</evidence>
<dbReference type="PRINTS" id="PR00420">
    <property type="entry name" value="RNGMNOXGNASE"/>
</dbReference>
<dbReference type="PANTHER" id="PTHR43476:SF4">
    <property type="entry name" value="BLR0106 PROTEIN"/>
    <property type="match status" value="1"/>
</dbReference>
<evidence type="ECO:0000256" key="2">
    <source>
        <dbReference type="ARBA" id="ARBA00023027"/>
    </source>
</evidence>
<dbReference type="Gene3D" id="3.50.50.60">
    <property type="entry name" value="FAD/NAD(P)-binding domain"/>
    <property type="match status" value="1"/>
</dbReference>
<dbReference type="GO" id="GO:0071949">
    <property type="term" value="F:FAD binding"/>
    <property type="evidence" value="ECO:0007669"/>
    <property type="project" value="InterPro"/>
</dbReference>
<organism evidence="4 5">
    <name type="scientific">Pseudonocardia asaccharolytica DSM 44247 = NBRC 16224</name>
    <dbReference type="NCBI Taxonomy" id="1123024"/>
    <lineage>
        <taxon>Bacteria</taxon>
        <taxon>Bacillati</taxon>
        <taxon>Actinomycetota</taxon>
        <taxon>Actinomycetes</taxon>
        <taxon>Pseudonocardiales</taxon>
        <taxon>Pseudonocardiaceae</taxon>
        <taxon>Pseudonocardia</taxon>
    </lineage>
</organism>
<dbReference type="InterPro" id="IPR002938">
    <property type="entry name" value="FAD-bd"/>
</dbReference>
<reference evidence="4 5" key="1">
    <citation type="submission" date="2019-07" db="EMBL/GenBank/DDBJ databases">
        <title>Whole genome shotgun sequence of Pseudonocardia asaccharolytica NBRC 16224.</title>
        <authorList>
            <person name="Hosoyama A."/>
            <person name="Uohara A."/>
            <person name="Ohji S."/>
            <person name="Ichikawa N."/>
        </authorList>
    </citation>
    <scope>NUCLEOTIDE SEQUENCE [LARGE SCALE GENOMIC DNA]</scope>
    <source>
        <strain evidence="4 5">NBRC 16224</strain>
    </source>
</reference>
<name>A0A511D1S2_9PSEU</name>
<dbReference type="GO" id="GO:0004497">
    <property type="term" value="F:monooxygenase activity"/>
    <property type="evidence" value="ECO:0007669"/>
    <property type="project" value="UniProtKB-KW"/>
</dbReference>
<comment type="caution">
    <text evidence="4">The sequence shown here is derived from an EMBL/GenBank/DDBJ whole genome shotgun (WGS) entry which is preliminary data.</text>
</comment>
<dbReference type="Gene3D" id="3.30.9.10">
    <property type="entry name" value="D-Amino Acid Oxidase, subunit A, domain 2"/>
    <property type="match status" value="1"/>
</dbReference>
<dbReference type="STRING" id="1123024.GCA_000423625_04089"/>
<dbReference type="PANTHER" id="PTHR43476">
    <property type="entry name" value="3-(3-HYDROXY-PHENYL)PROPIONATE/3-HYDROXYCINNAMIC ACID HYDROXYLASE"/>
    <property type="match status" value="1"/>
</dbReference>
<keyword evidence="2" id="KW-0520">NAD</keyword>
<feature type="domain" description="FAD-binding" evidence="3">
    <location>
        <begin position="8"/>
        <end position="346"/>
    </location>
</feature>
<dbReference type="InterPro" id="IPR050631">
    <property type="entry name" value="PheA/TfdB_FAD_monoxygenase"/>
</dbReference>
<dbReference type="NCBIfam" id="NF006091">
    <property type="entry name" value="PRK08243.1"/>
    <property type="match status" value="1"/>
</dbReference>
<proteinExistence type="predicted"/>
<accession>A0A511D1S2</accession>
<dbReference type="EMBL" id="BJVI01000024">
    <property type="protein sequence ID" value="GEL18731.1"/>
    <property type="molecule type" value="Genomic_DNA"/>
</dbReference>
<dbReference type="InterPro" id="IPR036188">
    <property type="entry name" value="FAD/NAD-bd_sf"/>
</dbReference>
<keyword evidence="5" id="KW-1185">Reference proteome</keyword>
<evidence type="ECO:0000259" key="3">
    <source>
        <dbReference type="Pfam" id="PF01494"/>
    </source>
</evidence>